<reference evidence="1" key="2">
    <citation type="submission" date="2025-03" db="EMBL/GenBank/DDBJ databases">
        <authorList>
            <consortium name="ELIXIR-Norway"/>
            <consortium name="Elixir Norway"/>
        </authorList>
    </citation>
    <scope>NUCLEOTIDE SEQUENCE</scope>
</reference>
<accession>A0AC59YMS3</accession>
<organism evidence="1 2">
    <name type="scientific">Rangifer tarandus platyrhynchus</name>
    <name type="common">Svalbard reindeer</name>
    <dbReference type="NCBI Taxonomy" id="3082113"/>
    <lineage>
        <taxon>Eukaryota</taxon>
        <taxon>Metazoa</taxon>
        <taxon>Chordata</taxon>
        <taxon>Craniata</taxon>
        <taxon>Vertebrata</taxon>
        <taxon>Euteleostomi</taxon>
        <taxon>Mammalia</taxon>
        <taxon>Eutheria</taxon>
        <taxon>Laurasiatheria</taxon>
        <taxon>Artiodactyla</taxon>
        <taxon>Ruminantia</taxon>
        <taxon>Pecora</taxon>
        <taxon>Cervidae</taxon>
        <taxon>Odocoileinae</taxon>
        <taxon>Rangifer</taxon>
    </lineage>
</organism>
<gene>
    <name evidence="1" type="ORF">MRATA1EN22A_LOCUS8191</name>
</gene>
<evidence type="ECO:0000313" key="2">
    <source>
        <dbReference type="Proteomes" id="UP001162501"/>
    </source>
</evidence>
<reference evidence="1" key="1">
    <citation type="submission" date="2023-05" db="EMBL/GenBank/DDBJ databases">
        <authorList>
            <consortium name="ELIXIR-Norway"/>
        </authorList>
    </citation>
    <scope>NUCLEOTIDE SEQUENCE</scope>
</reference>
<proteinExistence type="predicted"/>
<dbReference type="Proteomes" id="UP001162501">
    <property type="component" value="Chromosome 19"/>
</dbReference>
<name>A0AC59YMS3_RANTA</name>
<sequence length="205" mass="22086">MPQHSTFRVLDRDSAREGVSYAHPRFQLKGTIQEPLPLQDGKWARKTEPKGGLGHHAHLALWNGVNSEWEVGIVGTLPVMPPSAPTGLSGELNSHIYWRCVGRVPLPSPWLGPLNGGSTLYLMVHPARKTESGEDGDQGPRGSFMASVVELCGSWQAGEQGSLDAAVATASLEDCAPQPSWYNRCGESVKLDALGVEKGQVGPWK</sequence>
<evidence type="ECO:0000313" key="1">
    <source>
        <dbReference type="EMBL" id="CAM9840193.1"/>
    </source>
</evidence>
<protein>
    <submittedName>
        <fullName evidence="1">Uncharacterized protein</fullName>
    </submittedName>
</protein>
<dbReference type="EMBL" id="OX596103">
    <property type="protein sequence ID" value="CAM9840193.1"/>
    <property type="molecule type" value="Genomic_DNA"/>
</dbReference>